<feature type="domain" description="PD-(D/E)XK endonuclease-like" evidence="8">
    <location>
        <begin position="55"/>
        <end position="168"/>
    </location>
</feature>
<keyword evidence="11" id="KW-1185">Reference proteome</keyword>
<keyword evidence="7" id="KW-1133">Transmembrane helix</keyword>
<keyword evidence="7" id="KW-0472">Membrane</keyword>
<reference evidence="10" key="2">
    <citation type="submission" date="2016-06" db="EMBL/GenBank/DDBJ databases">
        <authorList>
            <person name="Olsen C.W."/>
            <person name="Carey S."/>
            <person name="Hinshaw L."/>
            <person name="Karasin A.I."/>
        </authorList>
    </citation>
    <scope>NUCLEOTIDE SEQUENCE [LARGE SCALE GENOMIC DNA]</scope>
    <source>
        <strain evidence="10">PM4</strain>
    </source>
</reference>
<keyword evidence="2" id="KW-0540">Nuclease</keyword>
<evidence type="ECO:0000313" key="10">
    <source>
        <dbReference type="EMBL" id="SJK84665.1"/>
    </source>
</evidence>
<dbReference type="PANTHER" id="PTHR36531:SF6">
    <property type="entry name" value="DNA REPLICATION ATP-DEPENDENT HELICASE_NUCLEASE DNA2"/>
    <property type="match status" value="1"/>
</dbReference>
<dbReference type="EMBL" id="LT671858">
    <property type="protein sequence ID" value="SIM56302.1"/>
    <property type="molecule type" value="Genomic_DNA"/>
</dbReference>
<accession>A0A1N5U6A7</accession>
<evidence type="ECO:0000313" key="11">
    <source>
        <dbReference type="Proteomes" id="UP000187822"/>
    </source>
</evidence>
<evidence type="ECO:0000313" key="12">
    <source>
        <dbReference type="Proteomes" id="UP000195607"/>
    </source>
</evidence>
<dbReference type="GeneID" id="41588095"/>
<reference evidence="11" key="3">
    <citation type="submission" date="2016-06" db="EMBL/GenBank/DDBJ databases">
        <authorList>
            <person name="Toshchakov V.S."/>
        </authorList>
    </citation>
    <scope>NUCLEOTIDE SEQUENCE [LARGE SCALE GENOMIC DNA]</scope>
    <source>
        <strain>PM4 (JCM 30641</strain>
        <strain evidence="11">\VKM B-2940)</strain>
    </source>
</reference>
<name>A0A1N5U6A7_9ARCH</name>
<evidence type="ECO:0000313" key="9">
    <source>
        <dbReference type="EMBL" id="SIM56302.1"/>
    </source>
</evidence>
<organism evidence="9 12">
    <name type="scientific">Cuniculiplasma divulgatum</name>
    <dbReference type="NCBI Taxonomy" id="1673428"/>
    <lineage>
        <taxon>Archaea</taxon>
        <taxon>Methanobacteriati</taxon>
        <taxon>Thermoplasmatota</taxon>
        <taxon>Thermoplasmata</taxon>
        <taxon>Thermoplasmatales</taxon>
        <taxon>Cuniculiplasmataceae</taxon>
        <taxon>Cuniculiplasma</taxon>
    </lineage>
</organism>
<keyword evidence="5" id="KW-0408">Iron</keyword>
<dbReference type="InterPro" id="IPR011604">
    <property type="entry name" value="PDDEXK-like_dom_sf"/>
</dbReference>
<proteinExistence type="predicted"/>
<dbReference type="Pfam" id="PF12705">
    <property type="entry name" value="PDDEXK_1"/>
    <property type="match status" value="1"/>
</dbReference>
<evidence type="ECO:0000256" key="5">
    <source>
        <dbReference type="ARBA" id="ARBA00023004"/>
    </source>
</evidence>
<evidence type="ECO:0000256" key="1">
    <source>
        <dbReference type="ARBA" id="ARBA00001966"/>
    </source>
</evidence>
<evidence type="ECO:0000256" key="2">
    <source>
        <dbReference type="ARBA" id="ARBA00022722"/>
    </source>
</evidence>
<protein>
    <submittedName>
        <fullName evidence="9">CRISPR-associated protein Cas4, RecB family exonuclease</fullName>
    </submittedName>
</protein>
<dbReference type="EMBL" id="LT719092">
    <property type="protein sequence ID" value="SJK84665.1"/>
    <property type="molecule type" value="Genomic_DNA"/>
</dbReference>
<dbReference type="Gene3D" id="3.90.320.10">
    <property type="match status" value="1"/>
</dbReference>
<dbReference type="AlphaFoldDB" id="A0A1N5U6A7"/>
<keyword evidence="9" id="KW-0269">Exonuclease</keyword>
<dbReference type="GO" id="GO:0046872">
    <property type="term" value="F:metal ion binding"/>
    <property type="evidence" value="ECO:0007669"/>
    <property type="project" value="UniProtKB-KW"/>
</dbReference>
<gene>
    <name evidence="10" type="ORF">CPM_0818</name>
    <name evidence="9" type="ORF">CSP5_0821</name>
</gene>
<comment type="cofactor">
    <cofactor evidence="1">
        <name>[4Fe-4S] cluster</name>
        <dbReference type="ChEBI" id="CHEBI:49883"/>
    </cofactor>
</comment>
<reference evidence="9 12" key="1">
    <citation type="submission" date="2016-04" db="EMBL/GenBank/DDBJ databases">
        <authorList>
            <person name="Evans L.H."/>
            <person name="Alamgir A."/>
            <person name="Owens N."/>
            <person name="Weber N.D."/>
            <person name="Virtaneva K."/>
            <person name="Barbian K."/>
            <person name="Babar A."/>
            <person name="Rosenke K."/>
        </authorList>
    </citation>
    <scope>NUCLEOTIDE SEQUENCE [LARGE SCALE GENOMIC DNA]</scope>
    <source>
        <strain evidence="9">S5</strain>
        <strain evidence="12">S5(T) (JCM 30642 \VKM B-2941)</strain>
    </source>
</reference>
<dbReference type="GO" id="GO:0004527">
    <property type="term" value="F:exonuclease activity"/>
    <property type="evidence" value="ECO:0007669"/>
    <property type="project" value="UniProtKB-KW"/>
</dbReference>
<evidence type="ECO:0000256" key="6">
    <source>
        <dbReference type="ARBA" id="ARBA00023014"/>
    </source>
</evidence>
<evidence type="ECO:0000259" key="8">
    <source>
        <dbReference type="Pfam" id="PF12705"/>
    </source>
</evidence>
<dbReference type="OrthoDB" id="26676at2157"/>
<dbReference type="InterPro" id="IPR038726">
    <property type="entry name" value="PDDEXK_AddAB-type"/>
</dbReference>
<dbReference type="RefSeq" id="WP_021788624.1">
    <property type="nucleotide sequence ID" value="NZ_LT671858.1"/>
</dbReference>
<feature type="transmembrane region" description="Helical" evidence="7">
    <location>
        <begin position="6"/>
        <end position="23"/>
    </location>
</feature>
<dbReference type="InterPro" id="IPR051827">
    <property type="entry name" value="Cas4_exonuclease"/>
</dbReference>
<keyword evidence="6" id="KW-0411">Iron-sulfur</keyword>
<dbReference type="KEGG" id="cdiv:CPM_0818"/>
<evidence type="ECO:0000256" key="4">
    <source>
        <dbReference type="ARBA" id="ARBA00022801"/>
    </source>
</evidence>
<dbReference type="GO" id="GO:0051536">
    <property type="term" value="F:iron-sulfur cluster binding"/>
    <property type="evidence" value="ECO:0007669"/>
    <property type="project" value="UniProtKB-KW"/>
</dbReference>
<sequence length="172" mass="20419">MLLPVYFIIPFIGLLIILVFYFVRAKRRMDYYEMPKGRFVYGDMKSEGQILVSKRYGLSGKPDRVIENGGQIIPYEYKSSNIGGQPWEPHIIQMGVYFIILQELYPEHMIQYGVIKYRNRSFYVNNSSELKDRVLARAQLIRRMRGVPNRNHDNPGRCLNCKYRSICRERLR</sequence>
<dbReference type="STRING" id="1673428.CPM_0818"/>
<dbReference type="PANTHER" id="PTHR36531">
    <property type="entry name" value="CRISPR-ASSOCIATED EXONUCLEASE CAS4"/>
    <property type="match status" value="1"/>
</dbReference>
<keyword evidence="4" id="KW-0378">Hydrolase</keyword>
<evidence type="ECO:0000256" key="7">
    <source>
        <dbReference type="SAM" id="Phobius"/>
    </source>
</evidence>
<dbReference type="Proteomes" id="UP000195607">
    <property type="component" value="Chromosome I"/>
</dbReference>
<keyword evidence="3" id="KW-0479">Metal-binding</keyword>
<keyword evidence="7" id="KW-0812">Transmembrane</keyword>
<dbReference type="Proteomes" id="UP000187822">
    <property type="component" value="Chromosome I"/>
</dbReference>
<evidence type="ECO:0000256" key="3">
    <source>
        <dbReference type="ARBA" id="ARBA00022723"/>
    </source>
</evidence>